<dbReference type="CDD" id="cd02204">
    <property type="entry name" value="PurL_repeat2"/>
    <property type="match status" value="1"/>
</dbReference>
<evidence type="ECO:0000259" key="2">
    <source>
        <dbReference type="Pfam" id="PF00586"/>
    </source>
</evidence>
<evidence type="ECO:0000256" key="1">
    <source>
        <dbReference type="ARBA" id="ARBA00022490"/>
    </source>
</evidence>
<dbReference type="Pfam" id="PF00586">
    <property type="entry name" value="AIRS"/>
    <property type="match status" value="1"/>
</dbReference>
<dbReference type="EMBL" id="PGTN01000445">
    <property type="protein sequence ID" value="PJF46131.1"/>
    <property type="molecule type" value="Genomic_DNA"/>
</dbReference>
<dbReference type="PANTHER" id="PTHR43555">
    <property type="entry name" value="PHOSPHORIBOSYLFORMYLGLYCINAMIDINE SYNTHASE SUBUNIT PURL"/>
    <property type="match status" value="1"/>
</dbReference>
<dbReference type="Gene3D" id="3.90.650.10">
    <property type="entry name" value="PurM-like C-terminal domain"/>
    <property type="match status" value="1"/>
</dbReference>
<dbReference type="AlphaFoldDB" id="A0A2M8Q8K1"/>
<feature type="domain" description="PurM-like C-terminal" evidence="3">
    <location>
        <begin position="138"/>
        <end position="223"/>
    </location>
</feature>
<dbReference type="InterPro" id="IPR010918">
    <property type="entry name" value="PurM-like_C_dom"/>
</dbReference>
<accession>A0A2M8Q8K1</accession>
<feature type="non-terminal residue" evidence="4">
    <location>
        <position position="1"/>
    </location>
</feature>
<proteinExistence type="predicted"/>
<dbReference type="Gene3D" id="3.30.1330.10">
    <property type="entry name" value="PurM-like, N-terminal domain"/>
    <property type="match status" value="1"/>
</dbReference>
<evidence type="ECO:0000259" key="3">
    <source>
        <dbReference type="Pfam" id="PF02769"/>
    </source>
</evidence>
<dbReference type="InterPro" id="IPR036676">
    <property type="entry name" value="PurM-like_C_sf"/>
</dbReference>
<dbReference type="GO" id="GO:0004642">
    <property type="term" value="F:phosphoribosylformylglycinamidine synthase activity"/>
    <property type="evidence" value="ECO:0007669"/>
    <property type="project" value="InterPro"/>
</dbReference>
<dbReference type="PANTHER" id="PTHR43555:SF1">
    <property type="entry name" value="PHOSPHORIBOSYLFORMYLGLYCINAMIDINE SYNTHASE SUBUNIT PURL"/>
    <property type="match status" value="1"/>
</dbReference>
<gene>
    <name evidence="4" type="ORF">CUN48_15365</name>
</gene>
<organism evidence="4 5">
    <name type="scientific">Candidatus Thermofonsia Clade 3 bacterium</name>
    <dbReference type="NCBI Taxonomy" id="2364212"/>
    <lineage>
        <taxon>Bacteria</taxon>
        <taxon>Bacillati</taxon>
        <taxon>Chloroflexota</taxon>
        <taxon>Candidatus Thermofontia</taxon>
        <taxon>Candidatus Thermofonsia Clade 3</taxon>
    </lineage>
</organism>
<dbReference type="SUPFAM" id="SSF55326">
    <property type="entry name" value="PurM N-terminal domain-like"/>
    <property type="match status" value="1"/>
</dbReference>
<protein>
    <submittedName>
        <fullName evidence="4">Phosphoribosylformylglycinamidine synthase</fullName>
    </submittedName>
</protein>
<feature type="non-terminal residue" evidence="4">
    <location>
        <position position="232"/>
    </location>
</feature>
<reference evidence="4 5" key="1">
    <citation type="submission" date="2017-11" db="EMBL/GenBank/DDBJ databases">
        <title>Evolution of Phototrophy in the Chloroflexi Phylum Driven by Horizontal Gene Transfer.</title>
        <authorList>
            <person name="Ward L.M."/>
            <person name="Hemp J."/>
            <person name="Shih P.M."/>
            <person name="Mcglynn S.E."/>
            <person name="Fischer W."/>
        </authorList>
    </citation>
    <scope>NUCLEOTIDE SEQUENCE [LARGE SCALE GENOMIC DNA]</scope>
    <source>
        <strain evidence="4">JP3_7</strain>
    </source>
</reference>
<keyword evidence="1" id="KW-0963">Cytoplasm</keyword>
<dbReference type="InterPro" id="IPR036921">
    <property type="entry name" value="PurM-like_N_sf"/>
</dbReference>
<dbReference type="GO" id="GO:0006189">
    <property type="term" value="P:'de novo' IMP biosynthetic process"/>
    <property type="evidence" value="ECO:0007669"/>
    <property type="project" value="InterPro"/>
</dbReference>
<dbReference type="Proteomes" id="UP000230790">
    <property type="component" value="Unassembled WGS sequence"/>
</dbReference>
<dbReference type="Pfam" id="PF02769">
    <property type="entry name" value="AIRS_C"/>
    <property type="match status" value="1"/>
</dbReference>
<feature type="domain" description="PurM-like N-terminal" evidence="2">
    <location>
        <begin position="2"/>
        <end position="123"/>
    </location>
</feature>
<dbReference type="SUPFAM" id="SSF56042">
    <property type="entry name" value="PurM C-terminal domain-like"/>
    <property type="match status" value="1"/>
</dbReference>
<name>A0A2M8Q8K1_9CHLR</name>
<dbReference type="InterPro" id="IPR010074">
    <property type="entry name" value="PRibForGlyAmidine_synth_PurL"/>
</dbReference>
<evidence type="ECO:0000313" key="5">
    <source>
        <dbReference type="Proteomes" id="UP000230790"/>
    </source>
</evidence>
<comment type="caution">
    <text evidence="4">The sequence shown here is derived from an EMBL/GenBank/DDBJ whole genome shotgun (WGS) entry which is preliminary data.</text>
</comment>
<sequence length="232" mass="24459">ADAAVLKPLGTWKHDRAFVLSNGINPLIGRIDPYAMAISAVDEAVRNAVAVGADPDRIAILDNFCWGNPTYPDRLGALVRSCQGCYDAALAYRTPFISGKDSLYNEFNGKPIPGTLLISAIGIAPDMHACVTSALKTPGNRLYLLGETKVELGGSLLNALLGERSGAPPSMPQKPLERYRALHRAMRDGLVRACHDLSEGGLAVAVAEMCIAGRLGAVVHLDALIESADAGA</sequence>
<evidence type="ECO:0000313" key="4">
    <source>
        <dbReference type="EMBL" id="PJF46131.1"/>
    </source>
</evidence>
<dbReference type="InterPro" id="IPR016188">
    <property type="entry name" value="PurM-like_N"/>
</dbReference>